<evidence type="ECO:0000313" key="2">
    <source>
        <dbReference type="EMBL" id="KAH3800037.1"/>
    </source>
</evidence>
<gene>
    <name evidence="2" type="ORF">DPMN_153662</name>
</gene>
<reference evidence="2" key="2">
    <citation type="submission" date="2020-11" db="EMBL/GenBank/DDBJ databases">
        <authorList>
            <person name="McCartney M.A."/>
            <person name="Auch B."/>
            <person name="Kono T."/>
            <person name="Mallez S."/>
            <person name="Becker A."/>
            <person name="Gohl D.M."/>
            <person name="Silverstein K.A.T."/>
            <person name="Koren S."/>
            <person name="Bechman K.B."/>
            <person name="Herman A."/>
            <person name="Abrahante J.E."/>
            <person name="Garbe J."/>
        </authorList>
    </citation>
    <scope>NUCLEOTIDE SEQUENCE</scope>
    <source>
        <strain evidence="2">Duluth1</strain>
        <tissue evidence="2">Whole animal</tissue>
    </source>
</reference>
<dbReference type="AlphaFoldDB" id="A0A9D4FKJ5"/>
<comment type="caution">
    <text evidence="2">The sequence shown here is derived from an EMBL/GenBank/DDBJ whole genome shotgun (WGS) entry which is preliminary data.</text>
</comment>
<sequence length="114" mass="13251">MVVHCEINFPITQRLTPQFVKAKSPCSTVNRGEICMWAGRPRVQYQFEVNRCRKEEIRLVMGPCIFEIDHIVIREVRYQFEDNCRNEEIIFQGSSANSVGGDSGQDGQTDRQRR</sequence>
<proteinExistence type="predicted"/>
<protein>
    <submittedName>
        <fullName evidence="2">Uncharacterized protein</fullName>
    </submittedName>
</protein>
<organism evidence="2 3">
    <name type="scientific">Dreissena polymorpha</name>
    <name type="common">Zebra mussel</name>
    <name type="synonym">Mytilus polymorpha</name>
    <dbReference type="NCBI Taxonomy" id="45954"/>
    <lineage>
        <taxon>Eukaryota</taxon>
        <taxon>Metazoa</taxon>
        <taxon>Spiralia</taxon>
        <taxon>Lophotrochozoa</taxon>
        <taxon>Mollusca</taxon>
        <taxon>Bivalvia</taxon>
        <taxon>Autobranchia</taxon>
        <taxon>Heteroconchia</taxon>
        <taxon>Euheterodonta</taxon>
        <taxon>Imparidentia</taxon>
        <taxon>Neoheterodontei</taxon>
        <taxon>Myida</taxon>
        <taxon>Dreissenoidea</taxon>
        <taxon>Dreissenidae</taxon>
        <taxon>Dreissena</taxon>
    </lineage>
</organism>
<feature type="region of interest" description="Disordered" evidence="1">
    <location>
        <begin position="94"/>
        <end position="114"/>
    </location>
</feature>
<keyword evidence="3" id="KW-1185">Reference proteome</keyword>
<accession>A0A9D4FKJ5</accession>
<name>A0A9D4FKJ5_DREPO</name>
<evidence type="ECO:0000256" key="1">
    <source>
        <dbReference type="SAM" id="MobiDB-lite"/>
    </source>
</evidence>
<reference evidence="2" key="1">
    <citation type="journal article" date="2019" name="bioRxiv">
        <title>The Genome of the Zebra Mussel, Dreissena polymorpha: A Resource for Invasive Species Research.</title>
        <authorList>
            <person name="McCartney M.A."/>
            <person name="Auch B."/>
            <person name="Kono T."/>
            <person name="Mallez S."/>
            <person name="Zhang Y."/>
            <person name="Obille A."/>
            <person name="Becker A."/>
            <person name="Abrahante J.E."/>
            <person name="Garbe J."/>
            <person name="Badalamenti J.P."/>
            <person name="Herman A."/>
            <person name="Mangelson H."/>
            <person name="Liachko I."/>
            <person name="Sullivan S."/>
            <person name="Sone E.D."/>
            <person name="Koren S."/>
            <person name="Silverstein K.A.T."/>
            <person name="Beckman K.B."/>
            <person name="Gohl D.M."/>
        </authorList>
    </citation>
    <scope>NUCLEOTIDE SEQUENCE</scope>
    <source>
        <strain evidence="2">Duluth1</strain>
        <tissue evidence="2">Whole animal</tissue>
    </source>
</reference>
<dbReference type="EMBL" id="JAIWYP010000007">
    <property type="protein sequence ID" value="KAH3800037.1"/>
    <property type="molecule type" value="Genomic_DNA"/>
</dbReference>
<dbReference type="Proteomes" id="UP000828390">
    <property type="component" value="Unassembled WGS sequence"/>
</dbReference>
<evidence type="ECO:0000313" key="3">
    <source>
        <dbReference type="Proteomes" id="UP000828390"/>
    </source>
</evidence>